<name>A0ABS2GNL4_9FIRM</name>
<dbReference type="InterPro" id="IPR043740">
    <property type="entry name" value="DUF5685"/>
</dbReference>
<reference evidence="1 2" key="1">
    <citation type="journal article" date="2021" name="Sci. Rep.">
        <title>The distribution of antibiotic resistance genes in chicken gut microbiota commensals.</title>
        <authorList>
            <person name="Juricova H."/>
            <person name="Matiasovicova J."/>
            <person name="Kubasova T."/>
            <person name="Cejkova D."/>
            <person name="Rychlik I."/>
        </authorList>
    </citation>
    <scope>NUCLEOTIDE SEQUENCE [LARGE SCALE GENOMIC DNA]</scope>
    <source>
        <strain evidence="1 2">An564</strain>
    </source>
</reference>
<evidence type="ECO:0000313" key="1">
    <source>
        <dbReference type="EMBL" id="MBM6924027.1"/>
    </source>
</evidence>
<comment type="caution">
    <text evidence="1">The sequence shown here is derived from an EMBL/GenBank/DDBJ whole genome shotgun (WGS) entry which is preliminary data.</text>
</comment>
<keyword evidence="2" id="KW-1185">Reference proteome</keyword>
<dbReference type="EMBL" id="JACSNR010000010">
    <property type="protein sequence ID" value="MBM6924027.1"/>
    <property type="molecule type" value="Genomic_DNA"/>
</dbReference>
<evidence type="ECO:0000313" key="2">
    <source>
        <dbReference type="Proteomes" id="UP000724149"/>
    </source>
</evidence>
<dbReference type="Proteomes" id="UP000724149">
    <property type="component" value="Unassembled WGS sequence"/>
</dbReference>
<accession>A0ABS2GNL4</accession>
<organism evidence="1 2">
    <name type="scientific">Hydrogenoanaerobacterium saccharovorans</name>
    <dbReference type="NCBI Taxonomy" id="474960"/>
    <lineage>
        <taxon>Bacteria</taxon>
        <taxon>Bacillati</taxon>
        <taxon>Bacillota</taxon>
        <taxon>Clostridia</taxon>
        <taxon>Eubacteriales</taxon>
        <taxon>Oscillospiraceae</taxon>
        <taxon>Hydrogenoanaerobacterium</taxon>
    </lineage>
</organism>
<dbReference type="Pfam" id="PF18937">
    <property type="entry name" value="DUF5685"/>
    <property type="match status" value="1"/>
</dbReference>
<proteinExistence type="predicted"/>
<gene>
    <name evidence="1" type="ORF">H9X81_10070</name>
</gene>
<sequence length="272" mass="30374">MKISEYETYKAIYCGLCRELGREYGPAARMTLSFDFTFLAALMMALAEDKPVYTRRKCAANPLKSCIMADLGEIQSRCCDCAVLMLWYKLEDDLKDHGTVSRLRAAALYPAARLAYQKAAGRQPELDQLIGDNMRLQAETEAAGTASADLASEPTARVLSGLLSTLSDDPMQKRVLERLGYLMGRYVYLCDALDDLEDDREKDNYNPFLVGQSAGPEQIENAIGTLYLTIAEAAKTFELLELKRFEPILANILYQGMKETVDSIVSKKEKTI</sequence>
<protein>
    <submittedName>
        <fullName evidence="1">Uncharacterized protein</fullName>
    </submittedName>
</protein>